<keyword evidence="3 8" id="KW-1134">Transmembrane beta strand</keyword>
<evidence type="ECO:0000256" key="9">
    <source>
        <dbReference type="RuleBase" id="RU003357"/>
    </source>
</evidence>
<gene>
    <name evidence="13" type="ORF">ACFQ24_00260</name>
</gene>
<dbReference type="EMBL" id="JBHTLS010000005">
    <property type="protein sequence ID" value="MFD1103348.1"/>
    <property type="molecule type" value="Genomic_DNA"/>
</dbReference>
<sequence length="956" mass="100897">MPMRQLLAGVSLAICLASPSQLLAAPSTDASLSQRHRFDIHVQPLSGALRQLSTQSGVRILFPYDEVASIRSRRIQGWMSTQQALSRLLAGTELRSSEAGVGVIALAVPSNRGVAWRNPLALQLAQASVPGATGTAVGMAPAPEPVEDSTPIIVTGTRTTTRTVAESLAPIDVLGQKDLEASGKQSVRDLLGTLVPSINVSNNGAGASWAVRTLSLRGLGGDQLLVLVNGKRRHNSATLFINGSVQNGQSPPDLDLIPGNAISRIEVLRDGASAQYGSDAIAGVVNVILKNDTSGGAALTLGSTADNGGWQGRIQADQGFSLGPDGGYVHISGDAVLQDNTVVAGSPIACAGPANCTGLNAWYPSVNRVADPRNTSVNRYRAKYGQPQVIGGNIGYDAMLPVGDAFELYSFGTASKRHAAGWLTYRLPAANNNIYTTYPEGYIPRIHVRDEDYQVALGLRGEIGSGVNFDLSSSYARDKVGYSQTTTLNPSLGTASPTTMYLGNIQFDEWVTNLDLTKEFDLGLAKPVALAVGAEYREDTFHIRPGEPASYINGGYRFPAGHHLAGQFAAGIGSQGVSGFPPEGSGKWSRNNWSAYVNIEGAIVEGVEFGLAGRHEDYSDFGTTDTGKASIRIEPVRGIALRGTASTGFRAPTLQQQHYASASTIGVVINGENVLRPVQALPVDSPAARALGAVPLKPEKSTNFSAGIVLTPAPNLNLTVDAYQIKVKDRILLSETLQGPAVVNILRANGIQEVFGALIFSNAADTRTRGLDIVGTYRAGLGDMGLATISLSANFNRTKFTHIDPPVTGGAGVAFIGRARQGDLSEGTPRDKFIANILWEKDAFNLNLRATRYGKIYARAGATSLVTSDWVACTPASSTCTAQFVDNVVDPKVILDLEAGVKLTKGVKLSVGANNLLNTYPSKLKPASQVAGNLYNAYAPYGISGGFYYGRLNLEF</sequence>
<evidence type="ECO:0000256" key="1">
    <source>
        <dbReference type="ARBA" id="ARBA00004571"/>
    </source>
</evidence>
<evidence type="ECO:0000256" key="2">
    <source>
        <dbReference type="ARBA" id="ARBA00022448"/>
    </source>
</evidence>
<feature type="signal peptide" evidence="10">
    <location>
        <begin position="1"/>
        <end position="24"/>
    </location>
</feature>
<evidence type="ECO:0000256" key="3">
    <source>
        <dbReference type="ARBA" id="ARBA00022452"/>
    </source>
</evidence>
<organism evidence="13 14">
    <name type="scientific">Sphingobium olei</name>
    <dbReference type="NCBI Taxonomy" id="420955"/>
    <lineage>
        <taxon>Bacteria</taxon>
        <taxon>Pseudomonadati</taxon>
        <taxon>Pseudomonadota</taxon>
        <taxon>Alphaproteobacteria</taxon>
        <taxon>Sphingomonadales</taxon>
        <taxon>Sphingomonadaceae</taxon>
        <taxon>Sphingobium</taxon>
    </lineage>
</organism>
<accession>A0ABW3NV90</accession>
<dbReference type="Gene3D" id="3.55.50.30">
    <property type="match status" value="1"/>
</dbReference>
<evidence type="ECO:0000256" key="8">
    <source>
        <dbReference type="PROSITE-ProRule" id="PRU01360"/>
    </source>
</evidence>
<evidence type="ECO:0000313" key="14">
    <source>
        <dbReference type="Proteomes" id="UP001597203"/>
    </source>
</evidence>
<reference evidence="14" key="1">
    <citation type="journal article" date="2019" name="Int. J. Syst. Evol. Microbiol.">
        <title>The Global Catalogue of Microorganisms (GCM) 10K type strain sequencing project: providing services to taxonomists for standard genome sequencing and annotation.</title>
        <authorList>
            <consortium name="The Broad Institute Genomics Platform"/>
            <consortium name="The Broad Institute Genome Sequencing Center for Infectious Disease"/>
            <person name="Wu L."/>
            <person name="Ma J."/>
        </authorList>
    </citation>
    <scope>NUCLEOTIDE SEQUENCE [LARGE SCALE GENOMIC DNA]</scope>
    <source>
        <strain evidence="14">CCUG 54329</strain>
    </source>
</reference>
<proteinExistence type="inferred from homology"/>
<dbReference type="CDD" id="cd01347">
    <property type="entry name" value="ligand_gated_channel"/>
    <property type="match status" value="1"/>
</dbReference>
<feature type="domain" description="TonB-dependent receptor-like beta-barrel" evidence="11">
    <location>
        <begin position="410"/>
        <end position="916"/>
    </location>
</feature>
<evidence type="ECO:0000313" key="13">
    <source>
        <dbReference type="EMBL" id="MFD1103348.1"/>
    </source>
</evidence>
<comment type="similarity">
    <text evidence="8 9">Belongs to the TonB-dependent receptor family.</text>
</comment>
<feature type="domain" description="TonB-dependent receptor plug" evidence="12">
    <location>
        <begin position="165"/>
        <end position="284"/>
    </location>
</feature>
<evidence type="ECO:0000259" key="12">
    <source>
        <dbReference type="Pfam" id="PF07715"/>
    </source>
</evidence>
<evidence type="ECO:0000256" key="10">
    <source>
        <dbReference type="SAM" id="SignalP"/>
    </source>
</evidence>
<keyword evidence="6 8" id="KW-0472">Membrane</keyword>
<dbReference type="RefSeq" id="WP_380908201.1">
    <property type="nucleotide sequence ID" value="NZ_JBHTLS010000005.1"/>
</dbReference>
<evidence type="ECO:0000256" key="7">
    <source>
        <dbReference type="ARBA" id="ARBA00023237"/>
    </source>
</evidence>
<dbReference type="InterPro" id="IPR012910">
    <property type="entry name" value="Plug_dom"/>
</dbReference>
<dbReference type="Gene3D" id="2.170.130.10">
    <property type="entry name" value="TonB-dependent receptor, plug domain"/>
    <property type="match status" value="1"/>
</dbReference>
<dbReference type="Pfam" id="PF00593">
    <property type="entry name" value="TonB_dep_Rec_b-barrel"/>
    <property type="match status" value="1"/>
</dbReference>
<dbReference type="InterPro" id="IPR037066">
    <property type="entry name" value="Plug_dom_sf"/>
</dbReference>
<dbReference type="InterPro" id="IPR000531">
    <property type="entry name" value="Beta-barrel_TonB"/>
</dbReference>
<keyword evidence="5 9" id="KW-0798">TonB box</keyword>
<dbReference type="InterPro" id="IPR039426">
    <property type="entry name" value="TonB-dep_rcpt-like"/>
</dbReference>
<dbReference type="PANTHER" id="PTHR47234:SF3">
    <property type="entry name" value="SECRETIN_TONB SHORT N-TERMINAL DOMAIN-CONTAINING PROTEIN"/>
    <property type="match status" value="1"/>
</dbReference>
<dbReference type="PROSITE" id="PS52016">
    <property type="entry name" value="TONB_DEPENDENT_REC_3"/>
    <property type="match status" value="1"/>
</dbReference>
<keyword evidence="10" id="KW-0732">Signal</keyword>
<comment type="caution">
    <text evidence="13">The sequence shown here is derived from an EMBL/GenBank/DDBJ whole genome shotgun (WGS) entry which is preliminary data.</text>
</comment>
<keyword evidence="13" id="KW-0675">Receptor</keyword>
<comment type="subcellular location">
    <subcellularLocation>
        <location evidence="1 8">Cell outer membrane</location>
        <topology evidence="1 8">Multi-pass membrane protein</topology>
    </subcellularLocation>
</comment>
<keyword evidence="4 8" id="KW-0812">Transmembrane</keyword>
<evidence type="ECO:0000259" key="11">
    <source>
        <dbReference type="Pfam" id="PF00593"/>
    </source>
</evidence>
<evidence type="ECO:0000256" key="5">
    <source>
        <dbReference type="ARBA" id="ARBA00023077"/>
    </source>
</evidence>
<dbReference type="Pfam" id="PF07715">
    <property type="entry name" value="Plug"/>
    <property type="match status" value="1"/>
</dbReference>
<dbReference type="Gene3D" id="2.40.170.20">
    <property type="entry name" value="TonB-dependent receptor, beta-barrel domain"/>
    <property type="match status" value="1"/>
</dbReference>
<dbReference type="InterPro" id="IPR036942">
    <property type="entry name" value="Beta-barrel_TonB_sf"/>
</dbReference>
<keyword evidence="2 8" id="KW-0813">Transport</keyword>
<keyword evidence="14" id="KW-1185">Reference proteome</keyword>
<protein>
    <submittedName>
        <fullName evidence="13">TonB-dependent receptor plug domain-containing protein</fullName>
    </submittedName>
</protein>
<feature type="chain" id="PRO_5045732815" evidence="10">
    <location>
        <begin position="25"/>
        <end position="956"/>
    </location>
</feature>
<name>A0ABW3NV90_9SPHN</name>
<keyword evidence="7 8" id="KW-0998">Cell outer membrane</keyword>
<dbReference type="PANTHER" id="PTHR47234">
    <property type="match status" value="1"/>
</dbReference>
<dbReference type="SUPFAM" id="SSF56935">
    <property type="entry name" value="Porins"/>
    <property type="match status" value="1"/>
</dbReference>
<dbReference type="Proteomes" id="UP001597203">
    <property type="component" value="Unassembled WGS sequence"/>
</dbReference>
<evidence type="ECO:0000256" key="6">
    <source>
        <dbReference type="ARBA" id="ARBA00023136"/>
    </source>
</evidence>
<evidence type="ECO:0000256" key="4">
    <source>
        <dbReference type="ARBA" id="ARBA00022692"/>
    </source>
</evidence>